<accession>A0ABR4CG15</accession>
<dbReference type="Proteomes" id="UP001595075">
    <property type="component" value="Unassembled WGS sequence"/>
</dbReference>
<dbReference type="EMBL" id="JAZHXI010000008">
    <property type="protein sequence ID" value="KAL2068878.1"/>
    <property type="molecule type" value="Genomic_DNA"/>
</dbReference>
<name>A0ABR4CG15_9HELO</name>
<comment type="caution">
    <text evidence="1">The sequence shown here is derived from an EMBL/GenBank/DDBJ whole genome shotgun (WGS) entry which is preliminary data.</text>
</comment>
<organism evidence="1 2">
    <name type="scientific">Oculimacula yallundae</name>
    <dbReference type="NCBI Taxonomy" id="86028"/>
    <lineage>
        <taxon>Eukaryota</taxon>
        <taxon>Fungi</taxon>
        <taxon>Dikarya</taxon>
        <taxon>Ascomycota</taxon>
        <taxon>Pezizomycotina</taxon>
        <taxon>Leotiomycetes</taxon>
        <taxon>Helotiales</taxon>
        <taxon>Ploettnerulaceae</taxon>
        <taxon>Oculimacula</taxon>
    </lineage>
</organism>
<evidence type="ECO:0000313" key="1">
    <source>
        <dbReference type="EMBL" id="KAL2068878.1"/>
    </source>
</evidence>
<protein>
    <submittedName>
        <fullName evidence="1">Uncharacterized protein</fullName>
    </submittedName>
</protein>
<evidence type="ECO:0000313" key="2">
    <source>
        <dbReference type="Proteomes" id="UP001595075"/>
    </source>
</evidence>
<reference evidence="1 2" key="1">
    <citation type="journal article" date="2024" name="Commun. Biol.">
        <title>Comparative genomic analysis of thermophilic fungi reveals convergent evolutionary adaptations and gene losses.</title>
        <authorList>
            <person name="Steindorff A.S."/>
            <person name="Aguilar-Pontes M.V."/>
            <person name="Robinson A.J."/>
            <person name="Andreopoulos B."/>
            <person name="LaButti K."/>
            <person name="Kuo A."/>
            <person name="Mondo S."/>
            <person name="Riley R."/>
            <person name="Otillar R."/>
            <person name="Haridas S."/>
            <person name="Lipzen A."/>
            <person name="Grimwood J."/>
            <person name="Schmutz J."/>
            <person name="Clum A."/>
            <person name="Reid I.D."/>
            <person name="Moisan M.C."/>
            <person name="Butler G."/>
            <person name="Nguyen T.T.M."/>
            <person name="Dewar K."/>
            <person name="Conant G."/>
            <person name="Drula E."/>
            <person name="Henrissat B."/>
            <person name="Hansel C."/>
            <person name="Singer S."/>
            <person name="Hutchinson M.I."/>
            <person name="de Vries R.P."/>
            <person name="Natvig D.O."/>
            <person name="Powell A.J."/>
            <person name="Tsang A."/>
            <person name="Grigoriev I.V."/>
        </authorList>
    </citation>
    <scope>NUCLEOTIDE SEQUENCE [LARGE SCALE GENOMIC DNA]</scope>
    <source>
        <strain evidence="1 2">CBS 494.80</strain>
    </source>
</reference>
<keyword evidence="2" id="KW-1185">Reference proteome</keyword>
<proteinExistence type="predicted"/>
<sequence>MQPKHRHKYICNARSKSNHHYRMGITISYLNSGIVIDCCCAVTVSRNWCGRSCEEFTKDSLRWKVP</sequence>
<gene>
    <name evidence="1" type="ORF">VTL71DRAFT_15216</name>
</gene>